<sequence>MRRDFEDDLRSIVLESLKDSARFKVTMDAIKSVYETHGSRNVCIAGHSLGAGFGLQVGKELAKERINVETHLFNPPSVSLAMSLGNIGEKAECVWNRIKPMLPLPSSSEPRVSNDVGETYTIQSKRTIPLLLHLIDVGFGKGKWVPHLYVNNNDWISHFYIHTNMAREKIVDVENTDPRNEQNGVKLFVVSNEDQKFLEAHGMRQWWSSDSNVELKRDTRNSKLVSTRLKSLNTITPSQIMLFYYPQYISLATSCINIRVATDYTWNILKCMPHRSGKGLMGRILQLSGSKTRLKNDYDNKISSVPITSLMPLLSNVKDGCFVAVKRVSRVFNLPFVSSAMGHGNNGEKENFVSSNETRVSNDSSKTSSVGLKKWKLQLFGMKVAAFGVGKSVPYLSLYANKRSGGM</sequence>
<dbReference type="PANTHER" id="PTHR31479:SF3">
    <property type="entry name" value="ALPHA_BETA-HYDROLASES SUPERFAMILY PROTEIN"/>
    <property type="match status" value="1"/>
</dbReference>
<evidence type="ECO:0000313" key="2">
    <source>
        <dbReference type="EMBL" id="CAI8586780.1"/>
    </source>
</evidence>
<evidence type="ECO:0000256" key="1">
    <source>
        <dbReference type="SAM" id="MobiDB-lite"/>
    </source>
</evidence>
<feature type="compositionally biased region" description="Polar residues" evidence="1">
    <location>
        <begin position="352"/>
        <end position="366"/>
    </location>
</feature>
<dbReference type="EMBL" id="OX451736">
    <property type="protein sequence ID" value="CAI8586780.1"/>
    <property type="molecule type" value="Genomic_DNA"/>
</dbReference>
<organism evidence="2 3">
    <name type="scientific">Vicia faba</name>
    <name type="common">Broad bean</name>
    <name type="synonym">Faba vulgaris</name>
    <dbReference type="NCBI Taxonomy" id="3906"/>
    <lineage>
        <taxon>Eukaryota</taxon>
        <taxon>Viridiplantae</taxon>
        <taxon>Streptophyta</taxon>
        <taxon>Embryophyta</taxon>
        <taxon>Tracheophyta</taxon>
        <taxon>Spermatophyta</taxon>
        <taxon>Magnoliopsida</taxon>
        <taxon>eudicotyledons</taxon>
        <taxon>Gunneridae</taxon>
        <taxon>Pentapetalae</taxon>
        <taxon>rosids</taxon>
        <taxon>fabids</taxon>
        <taxon>Fabales</taxon>
        <taxon>Fabaceae</taxon>
        <taxon>Papilionoideae</taxon>
        <taxon>50 kb inversion clade</taxon>
        <taxon>NPAAA clade</taxon>
        <taxon>Hologalegina</taxon>
        <taxon>IRL clade</taxon>
        <taxon>Fabeae</taxon>
        <taxon>Vicia</taxon>
    </lineage>
</organism>
<feature type="region of interest" description="Disordered" evidence="1">
    <location>
        <begin position="347"/>
        <end position="366"/>
    </location>
</feature>
<evidence type="ECO:0008006" key="4">
    <source>
        <dbReference type="Google" id="ProtNLM"/>
    </source>
</evidence>
<dbReference type="InterPro" id="IPR029058">
    <property type="entry name" value="AB_hydrolase_fold"/>
</dbReference>
<dbReference type="Gene3D" id="3.40.50.1820">
    <property type="entry name" value="alpha/beta hydrolase"/>
    <property type="match status" value="1"/>
</dbReference>
<name>A0AAV0YL37_VICFA</name>
<reference evidence="2 3" key="1">
    <citation type="submission" date="2023-01" db="EMBL/GenBank/DDBJ databases">
        <authorList>
            <person name="Kreplak J."/>
        </authorList>
    </citation>
    <scope>NUCLEOTIDE SEQUENCE [LARGE SCALE GENOMIC DNA]</scope>
</reference>
<proteinExistence type="predicted"/>
<dbReference type="Proteomes" id="UP001157006">
    <property type="component" value="Chromosome 1L"/>
</dbReference>
<protein>
    <recommendedName>
        <fullName evidence="4">Fungal lipase-like domain-containing protein</fullName>
    </recommendedName>
</protein>
<dbReference type="SUPFAM" id="SSF53474">
    <property type="entry name" value="alpha/beta-Hydrolases"/>
    <property type="match status" value="1"/>
</dbReference>
<dbReference type="PANTHER" id="PTHR31479">
    <property type="entry name" value="ALPHA/BETA-HYDROLASES SUPERFAMILY PROTEIN"/>
    <property type="match status" value="1"/>
</dbReference>
<evidence type="ECO:0000313" key="3">
    <source>
        <dbReference type="Proteomes" id="UP001157006"/>
    </source>
</evidence>
<gene>
    <name evidence="2" type="ORF">VFH_I269920</name>
</gene>
<accession>A0AAV0YL37</accession>
<keyword evidence="3" id="KW-1185">Reference proteome</keyword>
<dbReference type="AlphaFoldDB" id="A0AAV0YL37"/>